<dbReference type="EMBL" id="SOGN01000041">
    <property type="protein sequence ID" value="TFC80404.1"/>
    <property type="molecule type" value="Genomic_DNA"/>
</dbReference>
<protein>
    <submittedName>
        <fullName evidence="1">Uncharacterized protein</fullName>
    </submittedName>
</protein>
<dbReference type="Proteomes" id="UP000298433">
    <property type="component" value="Unassembled WGS sequence"/>
</dbReference>
<organism evidence="1 2">
    <name type="scientific">Cryobacterium cheniae</name>
    <dbReference type="NCBI Taxonomy" id="1259262"/>
    <lineage>
        <taxon>Bacteria</taxon>
        <taxon>Bacillati</taxon>
        <taxon>Actinomycetota</taxon>
        <taxon>Actinomycetes</taxon>
        <taxon>Micrococcales</taxon>
        <taxon>Microbacteriaceae</taxon>
        <taxon>Cryobacterium</taxon>
    </lineage>
</organism>
<comment type="caution">
    <text evidence="1">The sequence shown here is derived from an EMBL/GenBank/DDBJ whole genome shotgun (WGS) entry which is preliminary data.</text>
</comment>
<name>A0A4R8XQ89_9MICO</name>
<dbReference type="AlphaFoldDB" id="A0A4R8XQ89"/>
<reference evidence="1 2" key="1">
    <citation type="submission" date="2019-03" db="EMBL/GenBank/DDBJ databases">
        <title>Genomics of glacier-inhabiting Cryobacterium strains.</title>
        <authorList>
            <person name="Liu Q."/>
            <person name="Xin Y.-H."/>
        </authorList>
    </citation>
    <scope>NUCLEOTIDE SEQUENCE [LARGE SCALE GENOMIC DNA]</scope>
    <source>
        <strain evidence="1 2">TMT2-48-2</strain>
    </source>
</reference>
<accession>A0A4R8XQ89</accession>
<proteinExistence type="predicted"/>
<keyword evidence="2" id="KW-1185">Reference proteome</keyword>
<dbReference type="RefSeq" id="WP_134370034.1">
    <property type="nucleotide sequence ID" value="NZ_SOGN01000041.1"/>
</dbReference>
<sequence>MTDALPALPEHHTVLRSFAGHLDAGPDAVFNRLVVAMAAGAAGGGNVYTDRDRRMVVLRRGWWYRGEYQVLPEDETGSLVQYEIVNVAQVAPWAGSWAAASVLRASPRAFQTLLTGLSHP</sequence>
<dbReference type="OrthoDB" id="2590919at2"/>
<gene>
    <name evidence="1" type="ORF">E3T23_08970</name>
</gene>
<evidence type="ECO:0000313" key="1">
    <source>
        <dbReference type="EMBL" id="TFC80404.1"/>
    </source>
</evidence>
<evidence type="ECO:0000313" key="2">
    <source>
        <dbReference type="Proteomes" id="UP000298433"/>
    </source>
</evidence>